<evidence type="ECO:0000313" key="13">
    <source>
        <dbReference type="Proteomes" id="UP000285301"/>
    </source>
</evidence>
<keyword evidence="9" id="KW-0812">Transmembrane</keyword>
<keyword evidence="9" id="KW-1133">Transmembrane helix</keyword>
<dbReference type="InterPro" id="IPR028889">
    <property type="entry name" value="USP"/>
</dbReference>
<dbReference type="Proteomes" id="UP000285301">
    <property type="component" value="Unassembled WGS sequence"/>
</dbReference>
<dbReference type="EMBL" id="NCKU01001096">
    <property type="protein sequence ID" value="RWS13101.1"/>
    <property type="molecule type" value="Genomic_DNA"/>
</dbReference>
<comment type="caution">
    <text evidence="12">The sequence shown here is derived from an EMBL/GenBank/DDBJ whole genome shotgun (WGS) entry which is preliminary data.</text>
</comment>
<evidence type="ECO:0000256" key="1">
    <source>
        <dbReference type="ARBA" id="ARBA00000707"/>
    </source>
</evidence>
<keyword evidence="4 7" id="KW-0833">Ubl conjugation pathway</keyword>
<gene>
    <name evidence="11" type="ORF">B4U79_00395</name>
    <name evidence="12" type="ORF">B4U79_11812</name>
</gene>
<dbReference type="PANTHER" id="PTHR24006:SF888">
    <property type="entry name" value="UBIQUITIN CARBOXYL-TERMINAL HYDROLASE 30"/>
    <property type="match status" value="1"/>
</dbReference>
<reference evidence="12 13" key="1">
    <citation type="journal article" date="2018" name="Gigascience">
        <title>Genomes of trombidid mites reveal novel predicted allergens and laterally-transferred genes associated with secondary metabolism.</title>
        <authorList>
            <person name="Dong X."/>
            <person name="Chaisiri K."/>
            <person name="Xia D."/>
            <person name="Armstrong S.D."/>
            <person name="Fang Y."/>
            <person name="Donnelly M.J."/>
            <person name="Kadowaki T."/>
            <person name="McGarry J.W."/>
            <person name="Darby A.C."/>
            <person name="Makepeace B.L."/>
        </authorList>
    </citation>
    <scope>NUCLEOTIDE SEQUENCE [LARGE SCALE GENOMIC DNA]</scope>
    <source>
        <strain evidence="12">UoL-WK</strain>
    </source>
</reference>
<dbReference type="Gene3D" id="3.90.70.10">
    <property type="entry name" value="Cysteine proteinases"/>
    <property type="match status" value="1"/>
</dbReference>
<keyword evidence="3 7" id="KW-0645">Protease</keyword>
<evidence type="ECO:0000256" key="2">
    <source>
        <dbReference type="ARBA" id="ARBA00009085"/>
    </source>
</evidence>
<evidence type="ECO:0000256" key="7">
    <source>
        <dbReference type="RuleBase" id="RU366025"/>
    </source>
</evidence>
<reference evidence="12" key="2">
    <citation type="submission" date="2018-11" db="EMBL/GenBank/DDBJ databases">
        <title>Trombidioid mite genomics.</title>
        <authorList>
            <person name="Dong X."/>
        </authorList>
    </citation>
    <scope>NUCLEOTIDE SEQUENCE</scope>
    <source>
        <strain evidence="12">UoL-WK</strain>
    </source>
</reference>
<evidence type="ECO:0000313" key="11">
    <source>
        <dbReference type="EMBL" id="RWS13036.1"/>
    </source>
</evidence>
<dbReference type="AlphaFoldDB" id="A0A3S3QS23"/>
<feature type="region of interest" description="Disordered" evidence="8">
    <location>
        <begin position="194"/>
        <end position="213"/>
    </location>
</feature>
<keyword evidence="9" id="KW-0472">Membrane</keyword>
<feature type="transmembrane region" description="Helical" evidence="9">
    <location>
        <begin position="6"/>
        <end position="25"/>
    </location>
</feature>
<dbReference type="PROSITE" id="PS00972">
    <property type="entry name" value="USP_1"/>
    <property type="match status" value="1"/>
</dbReference>
<dbReference type="Pfam" id="PF00443">
    <property type="entry name" value="UCH"/>
    <property type="match status" value="1"/>
</dbReference>
<sequence length="459" mass="51487">MLDSNHYFMFGALTFGIASAVYVFYGPNPNPKRKSRNSKGSISGLVNYGNQCFVNAVLQSLAACKSIITWLQYAENNTNANKNCFSSSSSSKQSNYCSTPRNGEPRNKLTTCLLKTLRLLNNAENNVEESSPIEVLDALLSHNWRIPNEEQDAHELFNVLTTTLERELYSSLPLYSLRDALLIEDLLQSPVSKSSSQGITTRGSQTVSANRNPKSLPTRGLLASQLQCKVCNYKYPVRLDTFDAVSLVIPNKVLGGPILLQECLQKFVSNEVIHEVTCDECSGSGRKASFVKKLTFGKLPQLLCFHIQRLVWLRNGVPLKRTEHVNFPEYLTMDEYVYTSCKAKNNSTDQYSTVTGLLGGTSSTLTLPKDISFQQSATINTNAYNESNDFVTARYRYRLCSVIVHLGDALSGHFITYRRGGTSDENKWYYASDMNISQVTLREVLSNPAYMIFYERLKQ</sequence>
<evidence type="ECO:0000259" key="10">
    <source>
        <dbReference type="PROSITE" id="PS50235"/>
    </source>
</evidence>
<dbReference type="GO" id="GO:0016579">
    <property type="term" value="P:protein deubiquitination"/>
    <property type="evidence" value="ECO:0007669"/>
    <property type="project" value="InterPro"/>
</dbReference>
<proteinExistence type="inferred from homology"/>
<evidence type="ECO:0000313" key="12">
    <source>
        <dbReference type="EMBL" id="RWS13101.1"/>
    </source>
</evidence>
<evidence type="ECO:0000256" key="9">
    <source>
        <dbReference type="SAM" id="Phobius"/>
    </source>
</evidence>
<evidence type="ECO:0000256" key="8">
    <source>
        <dbReference type="SAM" id="MobiDB-lite"/>
    </source>
</evidence>
<dbReference type="OrthoDB" id="2248014at2759"/>
<dbReference type="GO" id="GO:0005829">
    <property type="term" value="C:cytosol"/>
    <property type="evidence" value="ECO:0007669"/>
    <property type="project" value="TreeGrafter"/>
</dbReference>
<dbReference type="PROSITE" id="PS00973">
    <property type="entry name" value="USP_2"/>
    <property type="match status" value="1"/>
</dbReference>
<dbReference type="STRING" id="1965070.A0A3S3QS23"/>
<feature type="domain" description="USP" evidence="10">
    <location>
        <begin position="43"/>
        <end position="457"/>
    </location>
</feature>
<dbReference type="EC" id="3.4.19.12" evidence="7"/>
<dbReference type="PROSITE" id="PS50235">
    <property type="entry name" value="USP_3"/>
    <property type="match status" value="1"/>
</dbReference>
<dbReference type="PANTHER" id="PTHR24006">
    <property type="entry name" value="UBIQUITIN CARBOXYL-TERMINAL HYDROLASE"/>
    <property type="match status" value="1"/>
</dbReference>
<dbReference type="GO" id="GO:0005634">
    <property type="term" value="C:nucleus"/>
    <property type="evidence" value="ECO:0007669"/>
    <property type="project" value="TreeGrafter"/>
</dbReference>
<protein>
    <recommendedName>
        <fullName evidence="7">Ubiquitin carboxyl-terminal hydrolase</fullName>
        <ecNumber evidence="7">3.4.19.12</ecNumber>
    </recommendedName>
</protein>
<comment type="catalytic activity">
    <reaction evidence="1 7">
        <text>Thiol-dependent hydrolysis of ester, thioester, amide, peptide and isopeptide bonds formed by the C-terminal Gly of ubiquitin (a 76-residue protein attached to proteins as an intracellular targeting signal).</text>
        <dbReference type="EC" id="3.4.19.12"/>
    </reaction>
</comment>
<evidence type="ECO:0000256" key="4">
    <source>
        <dbReference type="ARBA" id="ARBA00022786"/>
    </source>
</evidence>
<name>A0A3S3QS23_9ACAR</name>
<organism evidence="12 13">
    <name type="scientific">Dinothrombium tinctorium</name>
    <dbReference type="NCBI Taxonomy" id="1965070"/>
    <lineage>
        <taxon>Eukaryota</taxon>
        <taxon>Metazoa</taxon>
        <taxon>Ecdysozoa</taxon>
        <taxon>Arthropoda</taxon>
        <taxon>Chelicerata</taxon>
        <taxon>Arachnida</taxon>
        <taxon>Acari</taxon>
        <taxon>Acariformes</taxon>
        <taxon>Trombidiformes</taxon>
        <taxon>Prostigmata</taxon>
        <taxon>Anystina</taxon>
        <taxon>Parasitengona</taxon>
        <taxon>Trombidioidea</taxon>
        <taxon>Trombidiidae</taxon>
        <taxon>Dinothrombium</taxon>
    </lineage>
</organism>
<dbReference type="InterPro" id="IPR038765">
    <property type="entry name" value="Papain-like_cys_pep_sf"/>
</dbReference>
<dbReference type="GO" id="GO:0004843">
    <property type="term" value="F:cysteine-type deubiquitinase activity"/>
    <property type="evidence" value="ECO:0007669"/>
    <property type="project" value="UniProtKB-UniRule"/>
</dbReference>
<evidence type="ECO:0000256" key="5">
    <source>
        <dbReference type="ARBA" id="ARBA00022801"/>
    </source>
</evidence>
<evidence type="ECO:0000256" key="6">
    <source>
        <dbReference type="ARBA" id="ARBA00022807"/>
    </source>
</evidence>
<accession>A0A3S3QS23</accession>
<keyword evidence="6 7" id="KW-0788">Thiol protease</keyword>
<dbReference type="InterPro" id="IPR001394">
    <property type="entry name" value="Peptidase_C19_UCH"/>
</dbReference>
<evidence type="ECO:0000256" key="3">
    <source>
        <dbReference type="ARBA" id="ARBA00022670"/>
    </source>
</evidence>
<dbReference type="SUPFAM" id="SSF54001">
    <property type="entry name" value="Cysteine proteinases"/>
    <property type="match status" value="1"/>
</dbReference>
<dbReference type="CDD" id="cd02662">
    <property type="entry name" value="Peptidase_C19F"/>
    <property type="match status" value="1"/>
</dbReference>
<keyword evidence="13" id="KW-1185">Reference proteome</keyword>
<dbReference type="InterPro" id="IPR018200">
    <property type="entry name" value="USP_CS"/>
</dbReference>
<keyword evidence="5 7" id="KW-0378">Hydrolase</keyword>
<dbReference type="GO" id="GO:0006508">
    <property type="term" value="P:proteolysis"/>
    <property type="evidence" value="ECO:0007669"/>
    <property type="project" value="UniProtKB-KW"/>
</dbReference>
<dbReference type="EMBL" id="NCKU01001124">
    <property type="protein sequence ID" value="RWS13036.1"/>
    <property type="molecule type" value="Genomic_DNA"/>
</dbReference>
<comment type="similarity">
    <text evidence="2 7">Belongs to the peptidase C19 family.</text>
</comment>
<dbReference type="InterPro" id="IPR050164">
    <property type="entry name" value="Peptidase_C19"/>
</dbReference>